<evidence type="ECO:0000313" key="3">
    <source>
        <dbReference type="Proteomes" id="UP001383192"/>
    </source>
</evidence>
<dbReference type="Proteomes" id="UP001383192">
    <property type="component" value="Unassembled WGS sequence"/>
</dbReference>
<keyword evidence="3" id="KW-1185">Reference proteome</keyword>
<protein>
    <recommendedName>
        <fullName evidence="1">Bacteriophage T5 Orf172 DNA-binding domain-containing protein</fullName>
    </recommendedName>
</protein>
<accession>A0AAW0BEG4</accession>
<dbReference type="Pfam" id="PF10544">
    <property type="entry name" value="T5orf172"/>
    <property type="match status" value="1"/>
</dbReference>
<name>A0AAW0BEG4_9AGAR</name>
<evidence type="ECO:0000259" key="1">
    <source>
        <dbReference type="Pfam" id="PF10544"/>
    </source>
</evidence>
<organism evidence="2 3">
    <name type="scientific">Paramarasmius palmivorus</name>
    <dbReference type="NCBI Taxonomy" id="297713"/>
    <lineage>
        <taxon>Eukaryota</taxon>
        <taxon>Fungi</taxon>
        <taxon>Dikarya</taxon>
        <taxon>Basidiomycota</taxon>
        <taxon>Agaricomycotina</taxon>
        <taxon>Agaricomycetes</taxon>
        <taxon>Agaricomycetidae</taxon>
        <taxon>Agaricales</taxon>
        <taxon>Marasmiineae</taxon>
        <taxon>Marasmiaceae</taxon>
        <taxon>Paramarasmius</taxon>
    </lineage>
</organism>
<comment type="caution">
    <text evidence="2">The sequence shown here is derived from an EMBL/GenBank/DDBJ whole genome shotgun (WGS) entry which is preliminary data.</text>
</comment>
<feature type="domain" description="Bacteriophage T5 Orf172 DNA-binding" evidence="1">
    <location>
        <begin position="144"/>
        <end position="233"/>
    </location>
</feature>
<sequence length="254" mass="29210">MSTPAVEYDAAALLDIRTKPSFDHLLCPSSFPYTSVPSSVSLSTLTLTMTFPLPLPLPPPSTNNERSVMCIVALEVAVHVLTRAGWSTSLKLIGKIVIFALFQHKIFVYRLKIFFLICHLLGEREWVAVRAKLLDPPHRLEGPGHIYYFTVVEQGQVKGYIKIGCTTDLPVRRRYWEAHYRKFKLIRRTETAVHFHRQTEYIIHRILRDSNVVMPCLNTSCQKQHEEIFVIEPSVELALNDMIFLVKHFLLLVL</sequence>
<proteinExistence type="predicted"/>
<dbReference type="InterPro" id="IPR018306">
    <property type="entry name" value="Phage_T5_Orf172_DNA-bd"/>
</dbReference>
<dbReference type="EMBL" id="JAYKXP010000118">
    <property type="protein sequence ID" value="KAK7024633.1"/>
    <property type="molecule type" value="Genomic_DNA"/>
</dbReference>
<evidence type="ECO:0000313" key="2">
    <source>
        <dbReference type="EMBL" id="KAK7024633.1"/>
    </source>
</evidence>
<reference evidence="2 3" key="1">
    <citation type="submission" date="2024-01" db="EMBL/GenBank/DDBJ databases">
        <title>A draft genome for a cacao thread blight-causing isolate of Paramarasmius palmivorus.</title>
        <authorList>
            <person name="Baruah I.K."/>
            <person name="Bukari Y."/>
            <person name="Amoako-Attah I."/>
            <person name="Meinhardt L.W."/>
            <person name="Bailey B.A."/>
            <person name="Cohen S.P."/>
        </authorList>
    </citation>
    <scope>NUCLEOTIDE SEQUENCE [LARGE SCALE GENOMIC DNA]</scope>
    <source>
        <strain evidence="2 3">GH-12</strain>
    </source>
</reference>
<dbReference type="AlphaFoldDB" id="A0AAW0BEG4"/>
<gene>
    <name evidence="2" type="ORF">VNI00_016137</name>
</gene>